<sequence>SGVWNYDITAGRPKLTKWIEEVNKIDAYKATKTDPKVIVELFSARFLAKH</sequence>
<protein>
    <recommendedName>
        <fullName evidence="3">Glutathione S-transferase</fullName>
    </recommendedName>
</protein>
<keyword evidence="2" id="KW-1185">Reference proteome</keyword>
<accession>A0A8J4QGZ4</accession>
<dbReference type="InterPro" id="IPR036282">
    <property type="entry name" value="Glutathione-S-Trfase_C_sf"/>
</dbReference>
<dbReference type="SUPFAM" id="SSF47616">
    <property type="entry name" value="GST C-terminal domain-like"/>
    <property type="match status" value="1"/>
</dbReference>
<dbReference type="PANTHER" id="PTHR44328">
    <property type="entry name" value="GLUTATHIONE S-TRANSFERASE L1"/>
    <property type="match status" value="1"/>
</dbReference>
<dbReference type="InterPro" id="IPR044629">
    <property type="entry name" value="GSTL1/2/3"/>
</dbReference>
<comment type="caution">
    <text evidence="1">The sequence shown here is derived from an EMBL/GenBank/DDBJ whole genome shotgun (WGS) entry which is preliminary data.</text>
</comment>
<dbReference type="Gene3D" id="1.20.1050.10">
    <property type="match status" value="1"/>
</dbReference>
<dbReference type="AlphaFoldDB" id="A0A8J4QGZ4"/>
<evidence type="ECO:0008006" key="3">
    <source>
        <dbReference type="Google" id="ProtNLM"/>
    </source>
</evidence>
<dbReference type="OrthoDB" id="4951845at2759"/>
<name>A0A8J4QGZ4_9ROSI</name>
<evidence type="ECO:0000313" key="1">
    <source>
        <dbReference type="EMBL" id="KAF3947259.1"/>
    </source>
</evidence>
<feature type="non-terminal residue" evidence="1">
    <location>
        <position position="1"/>
    </location>
</feature>
<proteinExistence type="predicted"/>
<reference evidence="1" key="1">
    <citation type="submission" date="2020-03" db="EMBL/GenBank/DDBJ databases">
        <title>Castanea mollissima Vanexum genome sequencing.</title>
        <authorList>
            <person name="Staton M."/>
        </authorList>
    </citation>
    <scope>NUCLEOTIDE SEQUENCE</scope>
    <source>
        <tissue evidence="1">Leaf</tissue>
    </source>
</reference>
<dbReference type="Proteomes" id="UP000737018">
    <property type="component" value="Unassembled WGS sequence"/>
</dbReference>
<gene>
    <name evidence="1" type="ORF">CMV_026581</name>
</gene>
<dbReference type="GO" id="GO:0004364">
    <property type="term" value="F:glutathione transferase activity"/>
    <property type="evidence" value="ECO:0007669"/>
    <property type="project" value="InterPro"/>
</dbReference>
<organism evidence="1 2">
    <name type="scientific">Castanea mollissima</name>
    <name type="common">Chinese chestnut</name>
    <dbReference type="NCBI Taxonomy" id="60419"/>
    <lineage>
        <taxon>Eukaryota</taxon>
        <taxon>Viridiplantae</taxon>
        <taxon>Streptophyta</taxon>
        <taxon>Embryophyta</taxon>
        <taxon>Tracheophyta</taxon>
        <taxon>Spermatophyta</taxon>
        <taxon>Magnoliopsida</taxon>
        <taxon>eudicotyledons</taxon>
        <taxon>Gunneridae</taxon>
        <taxon>Pentapetalae</taxon>
        <taxon>rosids</taxon>
        <taxon>fabids</taxon>
        <taxon>Fagales</taxon>
        <taxon>Fagaceae</taxon>
        <taxon>Castanea</taxon>
    </lineage>
</organism>
<dbReference type="PANTHER" id="PTHR44328:SF6">
    <property type="entry name" value="GLUTATHIONE S-TRANSFERASE L1-RELATED"/>
    <property type="match status" value="1"/>
</dbReference>
<dbReference type="EMBL" id="JRKL02007986">
    <property type="protein sequence ID" value="KAF3947259.1"/>
    <property type="molecule type" value="Genomic_DNA"/>
</dbReference>
<evidence type="ECO:0000313" key="2">
    <source>
        <dbReference type="Proteomes" id="UP000737018"/>
    </source>
</evidence>